<reference evidence="1 2" key="1">
    <citation type="submission" date="2019-12" db="EMBL/GenBank/DDBJ databases">
        <title>Chromosome-level assembly of the Caenorhabditis remanei genome.</title>
        <authorList>
            <person name="Teterina A.A."/>
            <person name="Willis J.H."/>
            <person name="Phillips P.C."/>
        </authorList>
    </citation>
    <scope>NUCLEOTIDE SEQUENCE [LARGE SCALE GENOMIC DNA]</scope>
    <source>
        <strain evidence="1 2">PX506</strain>
        <tissue evidence="1">Whole organism</tissue>
    </source>
</reference>
<dbReference type="RefSeq" id="XP_053590363.1">
    <property type="nucleotide sequence ID" value="XM_053726169.1"/>
</dbReference>
<organism evidence="1 2">
    <name type="scientific">Caenorhabditis remanei</name>
    <name type="common">Caenorhabditis vulgaris</name>
    <dbReference type="NCBI Taxonomy" id="31234"/>
    <lineage>
        <taxon>Eukaryota</taxon>
        <taxon>Metazoa</taxon>
        <taxon>Ecdysozoa</taxon>
        <taxon>Nematoda</taxon>
        <taxon>Chromadorea</taxon>
        <taxon>Rhabditida</taxon>
        <taxon>Rhabditina</taxon>
        <taxon>Rhabditomorpha</taxon>
        <taxon>Rhabditoidea</taxon>
        <taxon>Rhabditidae</taxon>
        <taxon>Peloderinae</taxon>
        <taxon>Caenorhabditis</taxon>
    </lineage>
</organism>
<proteinExistence type="predicted"/>
<evidence type="ECO:0000313" key="2">
    <source>
        <dbReference type="Proteomes" id="UP000483820"/>
    </source>
</evidence>
<protein>
    <submittedName>
        <fullName evidence="1">Uncharacterized protein</fullName>
    </submittedName>
</protein>
<dbReference type="EMBL" id="WUAV01000002">
    <property type="protein sequence ID" value="KAF1767445.1"/>
    <property type="molecule type" value="Genomic_DNA"/>
</dbReference>
<dbReference type="AlphaFoldDB" id="A0A6A5HIZ1"/>
<dbReference type="InterPro" id="IPR021942">
    <property type="entry name" value="DUF3557"/>
</dbReference>
<dbReference type="KEGG" id="crq:GCK72_007404"/>
<sequence length="142" mass="16762">MNFIPLQYESLKAVLIHIDANIRFKISQRLPTIRITEKLVPLRVRSLKLDEFCTIVNDTKYQLDIYREFDSGENILQQIKMENDFGGVKSDLDQYGFRISPGNSVWTPGDVSFRDMIGHDFPFDTIIIERMIREELKRRLCY</sequence>
<dbReference type="CTD" id="78774372"/>
<name>A0A6A5HIZ1_CAERE</name>
<dbReference type="PANTHER" id="PTHR31379:SF1">
    <property type="entry name" value="F-BOX C PROTEIN-RELATED"/>
    <property type="match status" value="1"/>
</dbReference>
<accession>A0A6A5HIZ1</accession>
<dbReference type="PANTHER" id="PTHR31379">
    <property type="entry name" value="F-BOX C PROTEIN-RELATED-RELATED"/>
    <property type="match status" value="1"/>
</dbReference>
<dbReference type="Proteomes" id="UP000483820">
    <property type="component" value="Chromosome II"/>
</dbReference>
<dbReference type="GeneID" id="78774372"/>
<comment type="caution">
    <text evidence="1">The sequence shown here is derived from an EMBL/GenBank/DDBJ whole genome shotgun (WGS) entry which is preliminary data.</text>
</comment>
<evidence type="ECO:0000313" key="1">
    <source>
        <dbReference type="EMBL" id="KAF1767445.1"/>
    </source>
</evidence>
<gene>
    <name evidence="1" type="ORF">GCK72_007404</name>
</gene>